<dbReference type="PANTHER" id="PTHR43333:SF1">
    <property type="entry name" value="D-ISOMER SPECIFIC 2-HYDROXYACID DEHYDROGENASE NAD-BINDING DOMAIN-CONTAINING PROTEIN"/>
    <property type="match status" value="1"/>
</dbReference>
<evidence type="ECO:0000313" key="5">
    <source>
        <dbReference type="Proteomes" id="UP001597417"/>
    </source>
</evidence>
<proteinExistence type="predicted"/>
<dbReference type="SUPFAM" id="SSF51735">
    <property type="entry name" value="NAD(P)-binding Rossmann-fold domains"/>
    <property type="match status" value="1"/>
</dbReference>
<dbReference type="InterPro" id="IPR029753">
    <property type="entry name" value="D-isomer_DH_CS"/>
</dbReference>
<dbReference type="Proteomes" id="UP001597417">
    <property type="component" value="Unassembled WGS sequence"/>
</dbReference>
<dbReference type="PROSITE" id="PS00671">
    <property type="entry name" value="D_2_HYDROXYACID_DH_3"/>
    <property type="match status" value="1"/>
</dbReference>
<dbReference type="PANTHER" id="PTHR43333">
    <property type="entry name" value="2-HACID_DH_C DOMAIN-CONTAINING PROTEIN"/>
    <property type="match status" value="1"/>
</dbReference>
<comment type="caution">
    <text evidence="4">The sequence shown here is derived from an EMBL/GenBank/DDBJ whole genome shotgun (WGS) entry which is preliminary data.</text>
</comment>
<gene>
    <name evidence="4" type="ORF">ACFSXZ_08695</name>
</gene>
<feature type="domain" description="D-isomer specific 2-hydroxyacid dehydrogenase NAD-binding" evidence="3">
    <location>
        <begin position="108"/>
        <end position="286"/>
    </location>
</feature>
<keyword evidence="2" id="KW-0520">NAD</keyword>
<dbReference type="CDD" id="cd05300">
    <property type="entry name" value="2-Hacid_dh_1"/>
    <property type="match status" value="1"/>
</dbReference>
<reference evidence="5" key="1">
    <citation type="journal article" date="2019" name="Int. J. Syst. Evol. Microbiol.">
        <title>The Global Catalogue of Microorganisms (GCM) 10K type strain sequencing project: providing services to taxonomists for standard genome sequencing and annotation.</title>
        <authorList>
            <consortium name="The Broad Institute Genomics Platform"/>
            <consortium name="The Broad Institute Genome Sequencing Center for Infectious Disease"/>
            <person name="Wu L."/>
            <person name="Ma J."/>
        </authorList>
    </citation>
    <scope>NUCLEOTIDE SEQUENCE [LARGE SCALE GENOMIC DNA]</scope>
    <source>
        <strain evidence="5">CGMCC 4.7645</strain>
    </source>
</reference>
<name>A0ABW5FRM0_9PSEU</name>
<dbReference type="Pfam" id="PF02826">
    <property type="entry name" value="2-Hacid_dh_C"/>
    <property type="match status" value="1"/>
</dbReference>
<evidence type="ECO:0000256" key="2">
    <source>
        <dbReference type="ARBA" id="ARBA00023027"/>
    </source>
</evidence>
<keyword evidence="1" id="KW-0560">Oxidoreductase</keyword>
<evidence type="ECO:0000259" key="3">
    <source>
        <dbReference type="Pfam" id="PF02826"/>
    </source>
</evidence>
<evidence type="ECO:0000256" key="1">
    <source>
        <dbReference type="ARBA" id="ARBA00023002"/>
    </source>
</evidence>
<dbReference type="RefSeq" id="WP_378263165.1">
    <property type="nucleotide sequence ID" value="NZ_JBHUKR010000006.1"/>
</dbReference>
<organism evidence="4 5">
    <name type="scientific">Amycolatopsis pigmentata</name>
    <dbReference type="NCBI Taxonomy" id="450801"/>
    <lineage>
        <taxon>Bacteria</taxon>
        <taxon>Bacillati</taxon>
        <taxon>Actinomycetota</taxon>
        <taxon>Actinomycetes</taxon>
        <taxon>Pseudonocardiales</taxon>
        <taxon>Pseudonocardiaceae</taxon>
        <taxon>Amycolatopsis</taxon>
    </lineage>
</organism>
<accession>A0ABW5FRM0</accession>
<dbReference type="EMBL" id="JBHUKR010000006">
    <property type="protein sequence ID" value="MFD2416407.1"/>
    <property type="molecule type" value="Genomic_DNA"/>
</dbReference>
<evidence type="ECO:0000313" key="4">
    <source>
        <dbReference type="EMBL" id="MFD2416407.1"/>
    </source>
</evidence>
<keyword evidence="5" id="KW-1185">Reference proteome</keyword>
<dbReference type="Gene3D" id="3.40.50.720">
    <property type="entry name" value="NAD(P)-binding Rossmann-like Domain"/>
    <property type="match status" value="2"/>
</dbReference>
<dbReference type="InterPro" id="IPR036291">
    <property type="entry name" value="NAD(P)-bd_dom_sf"/>
</dbReference>
<sequence length="323" mass="35548">MSADLLMLPPQDEVARLWAPRLAKEVPGVNVIVAADEDEASAVLKNGVRAAYGTLTPRLIEAATGLEWLQAPMAAPPAGYYFPELTAHPVVVTNMRDTYTDHVSTHAVALLLSLARNLPYYLRKQIDRSWAPDKREETILHLPEATVLIVGLGALGEYIARLLRPLGCRIVGTDARREEKPDPVDEMGRPEDLDAYLTEADAVLLTVPHTPETYKLIDERRLGLMKPSALLVNIGRGAVVDIDALATALRDGVIRAAAIDVVPEEPLPADHPLWSEPRAIVTPHVAAVGPHKEERRFTVLRENAERFLSGRDLFNVVDKAAWF</sequence>
<protein>
    <submittedName>
        <fullName evidence="4">D-2-hydroxyacid dehydrogenase</fullName>
    </submittedName>
</protein>
<dbReference type="InterPro" id="IPR006140">
    <property type="entry name" value="D-isomer_DH_NAD-bd"/>
</dbReference>